<dbReference type="PANTHER" id="PTHR43077:SF5">
    <property type="entry name" value="PHAGE INFECTION PROTEIN"/>
    <property type="match status" value="1"/>
</dbReference>
<name>A0ABW5QX74_9BACL</name>
<dbReference type="Gene3D" id="3.40.1710.10">
    <property type="entry name" value="abc type-2 transporter like domain"/>
    <property type="match status" value="1"/>
</dbReference>
<keyword evidence="3 6" id="KW-1133">Transmembrane helix</keyword>
<keyword evidence="2 6" id="KW-0812">Transmembrane</keyword>
<evidence type="ECO:0000259" key="7">
    <source>
        <dbReference type="Pfam" id="PF12698"/>
    </source>
</evidence>
<sequence length="432" mass="46538">MKRLLKVKIAWFPVWAIALLMMSMICVYLPVFNGAAQRLTDFPLVVVNEDEHFAQSAAGRAFMDQLPTSSGDQSFEWTEKPSKQKAVDYLKENKAYGAIVIPEDFSGSIAKVQQALQSGQSDAEPAHVEILINEGAGQIPTSAATSVLQQTADALSAAIVEQMTGSLSASGARLSPEAAALLEKPVAATTANALGLPSNVNKGMTPFILVMICSIGGLMGTQMIQGYTSKISERMREKGVKLTHSAVMLAEFVLSLVLGFGIALLAQIFVFGIFGASHSANVWKIFGFTLLSSWTMLFLFKTVSLVFGRWAMLLMFPINILGIFTSGGAFAITSLPDFHRFVSNFIPTRYLVDGLRSLLYYNGNMEAGLGLSLIVIVSYLVFFFAVCAIRYFHTYRIELAEDERPGRPAAGSTVGSTAAPQQAGNAAAPVQS</sequence>
<feature type="transmembrane region" description="Helical" evidence="6">
    <location>
        <begin position="12"/>
        <end position="31"/>
    </location>
</feature>
<evidence type="ECO:0000256" key="4">
    <source>
        <dbReference type="ARBA" id="ARBA00023136"/>
    </source>
</evidence>
<dbReference type="RefSeq" id="WP_379273468.1">
    <property type="nucleotide sequence ID" value="NZ_JBHUGT010000024.1"/>
</dbReference>
<evidence type="ECO:0000256" key="6">
    <source>
        <dbReference type="SAM" id="Phobius"/>
    </source>
</evidence>
<reference evidence="9" key="1">
    <citation type="journal article" date="2019" name="Int. J. Syst. Evol. Microbiol.">
        <title>The Global Catalogue of Microorganisms (GCM) 10K type strain sequencing project: providing services to taxonomists for standard genome sequencing and annotation.</title>
        <authorList>
            <consortium name="The Broad Institute Genomics Platform"/>
            <consortium name="The Broad Institute Genome Sequencing Center for Infectious Disease"/>
            <person name="Wu L."/>
            <person name="Ma J."/>
        </authorList>
    </citation>
    <scope>NUCLEOTIDE SEQUENCE [LARGE SCALE GENOMIC DNA]</scope>
    <source>
        <strain evidence="9">TISTR 1827</strain>
    </source>
</reference>
<feature type="transmembrane region" description="Helical" evidence="6">
    <location>
        <begin position="207"/>
        <end position="228"/>
    </location>
</feature>
<evidence type="ECO:0000313" key="8">
    <source>
        <dbReference type="EMBL" id="MFD2661108.1"/>
    </source>
</evidence>
<dbReference type="InterPro" id="IPR013525">
    <property type="entry name" value="ABC2_TM"/>
</dbReference>
<feature type="transmembrane region" description="Helical" evidence="6">
    <location>
        <begin position="312"/>
        <end position="332"/>
    </location>
</feature>
<protein>
    <submittedName>
        <fullName evidence="8">YhgE/Pip domain-containing protein</fullName>
    </submittedName>
</protein>
<organism evidence="8 9">
    <name type="scientific">Paenibacillus thailandensis</name>
    <dbReference type="NCBI Taxonomy" id="393250"/>
    <lineage>
        <taxon>Bacteria</taxon>
        <taxon>Bacillati</taxon>
        <taxon>Bacillota</taxon>
        <taxon>Bacilli</taxon>
        <taxon>Bacillales</taxon>
        <taxon>Paenibacillaceae</taxon>
        <taxon>Paenibacillus</taxon>
    </lineage>
</organism>
<feature type="transmembrane region" description="Helical" evidence="6">
    <location>
        <begin position="249"/>
        <end position="276"/>
    </location>
</feature>
<feature type="domain" description="ABC-2 type transporter transmembrane" evidence="7">
    <location>
        <begin position="14"/>
        <end position="386"/>
    </location>
</feature>
<proteinExistence type="predicted"/>
<keyword evidence="9" id="KW-1185">Reference proteome</keyword>
<gene>
    <name evidence="8" type="ORF">ACFSW5_12680</name>
</gene>
<dbReference type="EMBL" id="JBHUMY010000012">
    <property type="protein sequence ID" value="MFD2661108.1"/>
    <property type="molecule type" value="Genomic_DNA"/>
</dbReference>
<evidence type="ECO:0000256" key="2">
    <source>
        <dbReference type="ARBA" id="ARBA00022692"/>
    </source>
</evidence>
<dbReference type="Pfam" id="PF12698">
    <property type="entry name" value="ABC2_membrane_3"/>
    <property type="match status" value="1"/>
</dbReference>
<dbReference type="InterPro" id="IPR051328">
    <property type="entry name" value="T7SS_ABC-Transporter"/>
</dbReference>
<comment type="subcellular location">
    <subcellularLocation>
        <location evidence="1">Membrane</location>
        <topology evidence="1">Multi-pass membrane protein</topology>
    </subcellularLocation>
</comment>
<accession>A0ABW5QX74</accession>
<dbReference type="PANTHER" id="PTHR43077">
    <property type="entry name" value="TRANSPORT PERMEASE YVFS-RELATED"/>
    <property type="match status" value="1"/>
</dbReference>
<feature type="compositionally biased region" description="Low complexity" evidence="5">
    <location>
        <begin position="418"/>
        <end position="432"/>
    </location>
</feature>
<evidence type="ECO:0000256" key="5">
    <source>
        <dbReference type="SAM" id="MobiDB-lite"/>
    </source>
</evidence>
<feature type="transmembrane region" description="Helical" evidence="6">
    <location>
        <begin position="367"/>
        <end position="389"/>
    </location>
</feature>
<feature type="region of interest" description="Disordered" evidence="5">
    <location>
        <begin position="404"/>
        <end position="432"/>
    </location>
</feature>
<evidence type="ECO:0000256" key="3">
    <source>
        <dbReference type="ARBA" id="ARBA00022989"/>
    </source>
</evidence>
<keyword evidence="4 6" id="KW-0472">Membrane</keyword>
<evidence type="ECO:0000256" key="1">
    <source>
        <dbReference type="ARBA" id="ARBA00004141"/>
    </source>
</evidence>
<feature type="transmembrane region" description="Helical" evidence="6">
    <location>
        <begin position="282"/>
        <end position="300"/>
    </location>
</feature>
<evidence type="ECO:0000313" key="9">
    <source>
        <dbReference type="Proteomes" id="UP001597493"/>
    </source>
</evidence>
<dbReference type="Proteomes" id="UP001597493">
    <property type="component" value="Unassembled WGS sequence"/>
</dbReference>
<comment type="caution">
    <text evidence="8">The sequence shown here is derived from an EMBL/GenBank/DDBJ whole genome shotgun (WGS) entry which is preliminary data.</text>
</comment>